<protein>
    <recommendedName>
        <fullName evidence="1">Nucleoid-associated protein Lgee_1247</fullName>
    </recommendedName>
</protein>
<dbReference type="AlphaFoldDB" id="A0A0W0TUJ8"/>
<dbReference type="Pfam" id="PF02575">
    <property type="entry name" value="YbaB_DNA_bd"/>
    <property type="match status" value="1"/>
</dbReference>
<dbReference type="NCBIfam" id="TIGR00103">
    <property type="entry name" value="DNA_YbaB_EbfC"/>
    <property type="match status" value="1"/>
</dbReference>
<dbReference type="PATRIC" id="fig|45065.4.peg.1345"/>
<dbReference type="RefSeq" id="WP_028386854.1">
    <property type="nucleotide sequence ID" value="NZ_CAAAHN010000032.1"/>
</dbReference>
<dbReference type="GO" id="GO:0003677">
    <property type="term" value="F:DNA binding"/>
    <property type="evidence" value="ECO:0007669"/>
    <property type="project" value="UniProtKB-UniRule"/>
</dbReference>
<dbReference type="Gene3D" id="3.30.1310.10">
    <property type="entry name" value="Nucleoid-associated protein YbaB-like domain"/>
    <property type="match status" value="1"/>
</dbReference>
<dbReference type="PANTHER" id="PTHR33449">
    <property type="entry name" value="NUCLEOID-ASSOCIATED PROTEIN YBAB"/>
    <property type="match status" value="1"/>
</dbReference>
<dbReference type="PANTHER" id="PTHR33449:SF1">
    <property type="entry name" value="NUCLEOID-ASSOCIATED PROTEIN YBAB"/>
    <property type="match status" value="1"/>
</dbReference>
<evidence type="ECO:0000256" key="1">
    <source>
        <dbReference type="HAMAP-Rule" id="MF_00274"/>
    </source>
</evidence>
<dbReference type="GO" id="GO:0005829">
    <property type="term" value="C:cytosol"/>
    <property type="evidence" value="ECO:0007669"/>
    <property type="project" value="TreeGrafter"/>
</dbReference>
<reference evidence="2 3" key="1">
    <citation type="submission" date="2015-11" db="EMBL/GenBank/DDBJ databases">
        <title>Genomic analysis of 38 Legionella species identifies large and diverse effector repertoires.</title>
        <authorList>
            <person name="Burstein D."/>
            <person name="Amaro F."/>
            <person name="Zusman T."/>
            <person name="Lifshitz Z."/>
            <person name="Cohen O."/>
            <person name="Gilbert J.A."/>
            <person name="Pupko T."/>
            <person name="Shuman H.A."/>
            <person name="Segal G."/>
        </authorList>
    </citation>
    <scope>NUCLEOTIDE SEQUENCE [LARGE SCALE GENOMIC DNA]</scope>
    <source>
        <strain evidence="2 3">ATCC 49504</strain>
    </source>
</reference>
<evidence type="ECO:0000313" key="3">
    <source>
        <dbReference type="Proteomes" id="UP000054785"/>
    </source>
</evidence>
<comment type="caution">
    <text evidence="2">The sequence shown here is derived from an EMBL/GenBank/DDBJ whole genome shotgun (WGS) entry which is preliminary data.</text>
</comment>
<gene>
    <name evidence="2" type="primary">ybaB</name>
    <name evidence="2" type="ORF">Lgee_1247</name>
</gene>
<dbReference type="OrthoDB" id="9808738at2"/>
<dbReference type="GO" id="GO:0043590">
    <property type="term" value="C:bacterial nucleoid"/>
    <property type="evidence" value="ECO:0007669"/>
    <property type="project" value="UniProtKB-UniRule"/>
</dbReference>
<proteinExistence type="inferred from homology"/>
<keyword evidence="1" id="KW-0238">DNA-binding</keyword>
<accession>A0A0W0TUJ8</accession>
<comment type="similarity">
    <text evidence="1">Belongs to the YbaB/EbfC family.</text>
</comment>
<dbReference type="Proteomes" id="UP000054785">
    <property type="component" value="Unassembled WGS sequence"/>
</dbReference>
<comment type="function">
    <text evidence="1">Binds to DNA and alters its conformation. May be involved in regulation of gene expression, nucleoid organization and DNA protection.</text>
</comment>
<keyword evidence="3" id="KW-1185">Reference proteome</keyword>
<dbReference type="PIRSF" id="PIRSF004555">
    <property type="entry name" value="UCP004555"/>
    <property type="match status" value="1"/>
</dbReference>
<name>A0A0W0TUJ8_9GAMM</name>
<keyword evidence="1" id="KW-0963">Cytoplasm</keyword>
<dbReference type="STRING" id="45065.Lgee_1247"/>
<sequence length="114" mass="12675">MDMPNLGNLMKEAQKMQERMQKAQEDLSRLEVDGESGGGLVRICINGRHEAMRVTINPSLLEEDISMLEDLVASAFNDAVRKVEKASKARIAELTAGINIPADFMQQIKDSDKE</sequence>
<dbReference type="HAMAP" id="MF_00274">
    <property type="entry name" value="DNA_YbaB_EbfC"/>
    <property type="match status" value="1"/>
</dbReference>
<organism evidence="2 3">
    <name type="scientific">Legionella geestiana</name>
    <dbReference type="NCBI Taxonomy" id="45065"/>
    <lineage>
        <taxon>Bacteria</taxon>
        <taxon>Pseudomonadati</taxon>
        <taxon>Pseudomonadota</taxon>
        <taxon>Gammaproteobacteria</taxon>
        <taxon>Legionellales</taxon>
        <taxon>Legionellaceae</taxon>
        <taxon>Legionella</taxon>
    </lineage>
</organism>
<dbReference type="SUPFAM" id="SSF82607">
    <property type="entry name" value="YbaB-like"/>
    <property type="match status" value="1"/>
</dbReference>
<dbReference type="EMBL" id="LNYC01000045">
    <property type="protein sequence ID" value="KTC99309.1"/>
    <property type="molecule type" value="Genomic_DNA"/>
</dbReference>
<evidence type="ECO:0000313" key="2">
    <source>
        <dbReference type="EMBL" id="KTC99309.1"/>
    </source>
</evidence>
<comment type="subcellular location">
    <subcellularLocation>
        <location evidence="1">Cytoplasm</location>
        <location evidence="1">Nucleoid</location>
    </subcellularLocation>
</comment>
<comment type="subunit">
    <text evidence="1">Homodimer.</text>
</comment>
<dbReference type="InterPro" id="IPR004401">
    <property type="entry name" value="YbaB/EbfC"/>
</dbReference>
<dbReference type="InterPro" id="IPR036894">
    <property type="entry name" value="YbaB-like_sf"/>
</dbReference>